<sequence length="222" mass="26386">MTLIICVLEIVYLFLWMGSGNKLFFFIALGIFLWWIYEMRREARLRQEKIEQETIQKLEKIPHNRRAVSDDCLSAILLDELSKTFYYLERDDVESNFKKKSYSFDEIYECAIAVNDSICSLISKGGTHGWSIINYDAQIYNEEDFKEEDTIHKLSLKIIVDDLSKPLIEFVFFEDKKGIEKDSEEYEEIWQECKNWHQKISVTIKRGSREIEKIAVNNWAHN</sequence>
<evidence type="ECO:0000256" key="1">
    <source>
        <dbReference type="SAM" id="Phobius"/>
    </source>
</evidence>
<evidence type="ECO:0000313" key="2">
    <source>
        <dbReference type="EMBL" id="QBK27012.1"/>
    </source>
</evidence>
<dbReference type="Proteomes" id="UP000291151">
    <property type="component" value="Chromosome"/>
</dbReference>
<evidence type="ECO:0000313" key="3">
    <source>
        <dbReference type="Proteomes" id="UP000291151"/>
    </source>
</evidence>
<feature type="transmembrane region" description="Helical" evidence="1">
    <location>
        <begin position="12"/>
        <end position="37"/>
    </location>
</feature>
<proteinExistence type="predicted"/>
<accession>A0A4P6UYI7</accession>
<dbReference type="AlphaFoldDB" id="A0A4P6UYI7"/>
<gene>
    <name evidence="2" type="ORF">DKZ56_15010</name>
</gene>
<protein>
    <submittedName>
        <fullName evidence="2">Uncharacterized protein</fullName>
    </submittedName>
</protein>
<keyword evidence="1" id="KW-0472">Membrane</keyword>
<keyword evidence="1" id="KW-1133">Transmembrane helix</keyword>
<name>A0A4P6UYI7_9BACL</name>
<reference evidence="2 3" key="1">
    <citation type="submission" date="2019-02" db="EMBL/GenBank/DDBJ databases">
        <title>Ureibacillus thermophilus.</title>
        <authorList>
            <person name="Sunny J.S."/>
            <person name="Natarajan A."/>
            <person name="Saleena L.M."/>
        </authorList>
    </citation>
    <scope>NUCLEOTIDE SEQUENCE [LARGE SCALE GENOMIC DNA]</scope>
    <source>
        <strain evidence="2 3">LM102</strain>
    </source>
</reference>
<dbReference type="KEGG" id="uth:DKZ56_15010"/>
<keyword evidence="1" id="KW-0812">Transmembrane</keyword>
<organism evidence="2 3">
    <name type="scientific">Ureibacillus thermophilus</name>
    <dbReference type="NCBI Taxonomy" id="367743"/>
    <lineage>
        <taxon>Bacteria</taxon>
        <taxon>Bacillati</taxon>
        <taxon>Bacillota</taxon>
        <taxon>Bacilli</taxon>
        <taxon>Bacillales</taxon>
        <taxon>Caryophanaceae</taxon>
        <taxon>Ureibacillus</taxon>
    </lineage>
</organism>
<dbReference type="RefSeq" id="WP_208650686.1">
    <property type="nucleotide sequence ID" value="NZ_CP036528.1"/>
</dbReference>
<dbReference type="EMBL" id="CP036528">
    <property type="protein sequence ID" value="QBK27012.1"/>
    <property type="molecule type" value="Genomic_DNA"/>
</dbReference>
<keyword evidence="3" id="KW-1185">Reference proteome</keyword>